<evidence type="ECO:0000259" key="1">
    <source>
        <dbReference type="PROSITE" id="PS50994"/>
    </source>
</evidence>
<proteinExistence type="predicted"/>
<sequence>MPTTTTERVAITLKRIFATHGLPDTIVSDNGPQFTSGEFEVFLASLEICHILTAPFHPASNGLVERAVRSAKEALERFDLNNWHDAFSRYLMAQHTTPCTSTNKSPAELLMGRKLRTTLDRLHPSYTPAVPLDSSSLSRKFIRGSKVYVRNYAGMPLWLPGSVEEVTGPRSYRVHFG</sequence>
<evidence type="ECO:0000313" key="2">
    <source>
        <dbReference type="EMBL" id="LAB51491.1"/>
    </source>
</evidence>
<dbReference type="GO" id="GO:0015074">
    <property type="term" value="P:DNA integration"/>
    <property type="evidence" value="ECO:0007669"/>
    <property type="project" value="InterPro"/>
</dbReference>
<dbReference type="SUPFAM" id="SSF53098">
    <property type="entry name" value="Ribonuclease H-like"/>
    <property type="match status" value="1"/>
</dbReference>
<dbReference type="EMBL" id="IACN01030876">
    <property type="protein sequence ID" value="LAB51491.1"/>
    <property type="molecule type" value="Transcribed_RNA"/>
</dbReference>
<protein>
    <recommendedName>
        <fullName evidence="1">Integrase catalytic domain-containing protein</fullName>
    </recommendedName>
</protein>
<name>A0A2D4P0L8_MICSU</name>
<dbReference type="InterPro" id="IPR001584">
    <property type="entry name" value="Integrase_cat-core"/>
</dbReference>
<reference evidence="2" key="1">
    <citation type="submission" date="2017-07" db="EMBL/GenBank/DDBJ databases">
        <authorList>
            <person name="Mikheyev A."/>
            <person name="Grau M."/>
        </authorList>
    </citation>
    <scope>NUCLEOTIDE SEQUENCE</scope>
    <source>
        <tissue evidence="2">Venom_gland</tissue>
    </source>
</reference>
<accession>A0A2D4P0L8</accession>
<dbReference type="Pfam" id="PF00665">
    <property type="entry name" value="rve"/>
    <property type="match status" value="1"/>
</dbReference>
<dbReference type="InterPro" id="IPR012337">
    <property type="entry name" value="RNaseH-like_sf"/>
</dbReference>
<dbReference type="PANTHER" id="PTHR37984">
    <property type="entry name" value="PROTEIN CBG26694"/>
    <property type="match status" value="1"/>
</dbReference>
<dbReference type="GO" id="GO:0003676">
    <property type="term" value="F:nucleic acid binding"/>
    <property type="evidence" value="ECO:0007669"/>
    <property type="project" value="InterPro"/>
</dbReference>
<dbReference type="InterPro" id="IPR036397">
    <property type="entry name" value="RNaseH_sf"/>
</dbReference>
<dbReference type="AlphaFoldDB" id="A0A2D4P0L8"/>
<dbReference type="InterPro" id="IPR050951">
    <property type="entry name" value="Retrovirus_Pol_polyprotein"/>
</dbReference>
<reference evidence="2" key="2">
    <citation type="submission" date="2017-11" db="EMBL/GenBank/DDBJ databases">
        <title>Coralsnake Venomics: Analyses of Venom Gland Transcriptomes and Proteomes of Six Brazilian Taxa.</title>
        <authorList>
            <person name="Aird S.D."/>
            <person name="Jorge da Silva N."/>
            <person name="Qiu L."/>
            <person name="Villar-Briones A."/>
            <person name="Aparecida-Saddi V."/>
            <person name="Campos-Telles M.P."/>
            <person name="Grau M."/>
            <person name="Mikheyev A.S."/>
        </authorList>
    </citation>
    <scope>NUCLEOTIDE SEQUENCE</scope>
    <source>
        <tissue evidence="2">Venom_gland</tissue>
    </source>
</reference>
<organism evidence="2">
    <name type="scientific">Micrurus surinamensis</name>
    <name type="common">Surinam coral snake</name>
    <dbReference type="NCBI Taxonomy" id="129470"/>
    <lineage>
        <taxon>Eukaryota</taxon>
        <taxon>Metazoa</taxon>
        <taxon>Chordata</taxon>
        <taxon>Craniata</taxon>
        <taxon>Vertebrata</taxon>
        <taxon>Euteleostomi</taxon>
        <taxon>Lepidosauria</taxon>
        <taxon>Squamata</taxon>
        <taxon>Bifurcata</taxon>
        <taxon>Unidentata</taxon>
        <taxon>Episquamata</taxon>
        <taxon>Toxicofera</taxon>
        <taxon>Serpentes</taxon>
        <taxon>Colubroidea</taxon>
        <taxon>Elapidae</taxon>
        <taxon>Elapinae</taxon>
        <taxon>Micrurus</taxon>
    </lineage>
</organism>
<dbReference type="PROSITE" id="PS50994">
    <property type="entry name" value="INTEGRASE"/>
    <property type="match status" value="1"/>
</dbReference>
<dbReference type="Gene3D" id="3.30.420.10">
    <property type="entry name" value="Ribonuclease H-like superfamily/Ribonuclease H"/>
    <property type="match status" value="1"/>
</dbReference>
<feature type="domain" description="Integrase catalytic" evidence="1">
    <location>
        <begin position="1"/>
        <end position="126"/>
    </location>
</feature>
<dbReference type="PANTHER" id="PTHR37984:SF12">
    <property type="entry name" value="RIBONUCLEASE H"/>
    <property type="match status" value="1"/>
</dbReference>